<dbReference type="Pfam" id="PF13578">
    <property type="entry name" value="Methyltransf_24"/>
    <property type="match status" value="1"/>
</dbReference>
<dbReference type="AlphaFoldDB" id="A0A819S355"/>
<reference evidence="4" key="1">
    <citation type="submission" date="2021-02" db="EMBL/GenBank/DDBJ databases">
        <authorList>
            <person name="Nowell W R."/>
        </authorList>
    </citation>
    <scope>NUCLEOTIDE SEQUENCE</scope>
</reference>
<sequence length="206" mass="23466">MARMEAIAIVNTIPQDHLGGAPIEKGMWLMETIIRNRLKNCVEIGVWRGRSFIPILVATKYIGGHTVGIDPYTAEAMNESEVPQTVLTNLPELIRMTDFEKVYNQLQTTLQTKFNRNHYTFLRKLARNAVTDIRFAIDLIHIDGNHDRDAVALDIALYVPKVKSGGWIILDDTDWPSVNSTLKSLHAHNARQVSDFGWWQAWQKSL</sequence>
<gene>
    <name evidence="4" type="ORF">FNK824_LOCUS29070</name>
    <name evidence="3" type="ORF">OTI717_LOCUS30801</name>
    <name evidence="1" type="ORF">RFH988_LOCUS13701</name>
    <name evidence="2" type="ORF">SEV965_LOCUS12113</name>
</gene>
<dbReference type="SUPFAM" id="SSF53335">
    <property type="entry name" value="S-adenosyl-L-methionine-dependent methyltransferases"/>
    <property type="match status" value="1"/>
</dbReference>
<dbReference type="EMBL" id="CAJOAX010008460">
    <property type="protein sequence ID" value="CAF4034255.1"/>
    <property type="molecule type" value="Genomic_DNA"/>
</dbReference>
<evidence type="ECO:0000313" key="5">
    <source>
        <dbReference type="Proteomes" id="UP000663874"/>
    </source>
</evidence>
<organism evidence="4 5">
    <name type="scientific">Rotaria sordida</name>
    <dbReference type="NCBI Taxonomy" id="392033"/>
    <lineage>
        <taxon>Eukaryota</taxon>
        <taxon>Metazoa</taxon>
        <taxon>Spiralia</taxon>
        <taxon>Gnathifera</taxon>
        <taxon>Rotifera</taxon>
        <taxon>Eurotatoria</taxon>
        <taxon>Bdelloidea</taxon>
        <taxon>Philodinida</taxon>
        <taxon>Philodinidae</taxon>
        <taxon>Rotaria</taxon>
    </lineage>
</organism>
<dbReference type="Proteomes" id="UP000663889">
    <property type="component" value="Unassembled WGS sequence"/>
</dbReference>
<dbReference type="Proteomes" id="UP000663874">
    <property type="component" value="Unassembled WGS sequence"/>
</dbReference>
<accession>A0A819S355</accession>
<evidence type="ECO:0000313" key="3">
    <source>
        <dbReference type="EMBL" id="CAF4034255.1"/>
    </source>
</evidence>
<dbReference type="EMBL" id="CAJOBE010008270">
    <property type="protein sequence ID" value="CAF4057617.1"/>
    <property type="molecule type" value="Genomic_DNA"/>
</dbReference>
<dbReference type="InterPro" id="IPR029063">
    <property type="entry name" value="SAM-dependent_MTases_sf"/>
</dbReference>
<comment type="caution">
    <text evidence="4">The sequence shown here is derived from an EMBL/GenBank/DDBJ whole genome shotgun (WGS) entry which is preliminary data.</text>
</comment>
<dbReference type="Proteomes" id="UP000663823">
    <property type="component" value="Unassembled WGS sequence"/>
</dbReference>
<protein>
    <recommendedName>
        <fullName evidence="6">Class I SAM-dependent methyltransferase</fullName>
    </recommendedName>
</protein>
<evidence type="ECO:0000313" key="1">
    <source>
        <dbReference type="EMBL" id="CAF0991880.1"/>
    </source>
</evidence>
<dbReference type="Proteomes" id="UP000663882">
    <property type="component" value="Unassembled WGS sequence"/>
</dbReference>
<name>A0A819S355_9BILA</name>
<evidence type="ECO:0000313" key="2">
    <source>
        <dbReference type="EMBL" id="CAF1027142.1"/>
    </source>
</evidence>
<dbReference type="EMBL" id="CAJNOU010000542">
    <property type="protein sequence ID" value="CAF1027142.1"/>
    <property type="molecule type" value="Genomic_DNA"/>
</dbReference>
<evidence type="ECO:0000313" key="4">
    <source>
        <dbReference type="EMBL" id="CAF4057617.1"/>
    </source>
</evidence>
<proteinExistence type="predicted"/>
<dbReference type="EMBL" id="CAJNOO010000610">
    <property type="protein sequence ID" value="CAF0991880.1"/>
    <property type="molecule type" value="Genomic_DNA"/>
</dbReference>
<dbReference type="Gene3D" id="3.40.50.150">
    <property type="entry name" value="Vaccinia Virus protein VP39"/>
    <property type="match status" value="1"/>
</dbReference>
<evidence type="ECO:0008006" key="6">
    <source>
        <dbReference type="Google" id="ProtNLM"/>
    </source>
</evidence>